<feature type="compositionally biased region" description="Polar residues" evidence="1">
    <location>
        <begin position="730"/>
        <end position="749"/>
    </location>
</feature>
<feature type="compositionally biased region" description="Basic residues" evidence="1">
    <location>
        <begin position="1354"/>
        <end position="1365"/>
    </location>
</feature>
<keyword evidence="3" id="KW-1185">Reference proteome</keyword>
<accession>A0A1V6RTI5</accession>
<organism evidence="2 3">
    <name type="scientific">Penicillium vulpinum</name>
    <dbReference type="NCBI Taxonomy" id="29845"/>
    <lineage>
        <taxon>Eukaryota</taxon>
        <taxon>Fungi</taxon>
        <taxon>Dikarya</taxon>
        <taxon>Ascomycota</taxon>
        <taxon>Pezizomycotina</taxon>
        <taxon>Eurotiomycetes</taxon>
        <taxon>Eurotiomycetidae</taxon>
        <taxon>Eurotiales</taxon>
        <taxon>Aspergillaceae</taxon>
        <taxon>Penicillium</taxon>
    </lineage>
</organism>
<feature type="compositionally biased region" description="Pro residues" evidence="1">
    <location>
        <begin position="188"/>
        <end position="199"/>
    </location>
</feature>
<feature type="region of interest" description="Disordered" evidence="1">
    <location>
        <begin position="1600"/>
        <end position="1623"/>
    </location>
</feature>
<feature type="compositionally biased region" description="Basic and acidic residues" evidence="1">
    <location>
        <begin position="755"/>
        <end position="772"/>
    </location>
</feature>
<dbReference type="Proteomes" id="UP000191518">
    <property type="component" value="Unassembled WGS sequence"/>
</dbReference>
<feature type="compositionally biased region" description="Polar residues" evidence="1">
    <location>
        <begin position="669"/>
        <end position="680"/>
    </location>
</feature>
<feature type="compositionally biased region" description="Low complexity" evidence="1">
    <location>
        <begin position="707"/>
        <end position="722"/>
    </location>
</feature>
<reference evidence="3" key="1">
    <citation type="journal article" date="2017" name="Nat. Microbiol.">
        <title>Global analysis of biosynthetic gene clusters reveals vast potential of secondary metabolite production in Penicillium species.</title>
        <authorList>
            <person name="Nielsen J.C."/>
            <person name="Grijseels S."/>
            <person name="Prigent S."/>
            <person name="Ji B."/>
            <person name="Dainat J."/>
            <person name="Nielsen K.F."/>
            <person name="Frisvad J.C."/>
            <person name="Workman M."/>
            <person name="Nielsen J."/>
        </authorList>
    </citation>
    <scope>NUCLEOTIDE SEQUENCE [LARGE SCALE GENOMIC DNA]</scope>
    <source>
        <strain evidence="3">IBT 29486</strain>
    </source>
</reference>
<evidence type="ECO:0000256" key="1">
    <source>
        <dbReference type="SAM" id="MobiDB-lite"/>
    </source>
</evidence>
<feature type="compositionally biased region" description="Polar residues" evidence="1">
    <location>
        <begin position="163"/>
        <end position="186"/>
    </location>
</feature>
<proteinExistence type="predicted"/>
<feature type="compositionally biased region" description="Polar residues" evidence="1">
    <location>
        <begin position="809"/>
        <end position="819"/>
    </location>
</feature>
<dbReference type="SUPFAM" id="SSF52047">
    <property type="entry name" value="RNI-like"/>
    <property type="match status" value="1"/>
</dbReference>
<evidence type="ECO:0000313" key="2">
    <source>
        <dbReference type="EMBL" id="OQE04936.1"/>
    </source>
</evidence>
<feature type="region of interest" description="Disordered" evidence="1">
    <location>
        <begin position="121"/>
        <end position="142"/>
    </location>
</feature>
<dbReference type="InterPro" id="IPR032675">
    <property type="entry name" value="LRR_dom_sf"/>
</dbReference>
<feature type="region of interest" description="Disordered" evidence="1">
    <location>
        <begin position="1428"/>
        <end position="1475"/>
    </location>
</feature>
<name>A0A1V6RTI5_9EURO</name>
<feature type="region of interest" description="Disordered" evidence="1">
    <location>
        <begin position="659"/>
        <end position="820"/>
    </location>
</feature>
<feature type="region of interest" description="Disordered" evidence="1">
    <location>
        <begin position="56"/>
        <end position="107"/>
    </location>
</feature>
<evidence type="ECO:0000313" key="3">
    <source>
        <dbReference type="Proteomes" id="UP000191518"/>
    </source>
</evidence>
<feature type="region of interest" description="Disordered" evidence="1">
    <location>
        <begin position="163"/>
        <end position="210"/>
    </location>
</feature>
<feature type="region of interest" description="Disordered" evidence="1">
    <location>
        <begin position="1"/>
        <end position="25"/>
    </location>
</feature>
<feature type="compositionally biased region" description="Basic and acidic residues" evidence="1">
    <location>
        <begin position="681"/>
        <end position="694"/>
    </location>
</feature>
<feature type="region of interest" description="Disordered" evidence="1">
    <location>
        <begin position="433"/>
        <end position="620"/>
    </location>
</feature>
<comment type="caution">
    <text evidence="2">The sequence shown here is derived from an EMBL/GenBank/DDBJ whole genome shotgun (WGS) entry which is preliminary data.</text>
</comment>
<gene>
    <name evidence="2" type="ORF">PENVUL_c028G09781</name>
</gene>
<dbReference type="PANTHER" id="PTHR39472">
    <property type="entry name" value="EXPRESSED PROTEIN"/>
    <property type="match status" value="1"/>
</dbReference>
<feature type="compositionally biased region" description="Polar residues" evidence="1">
    <location>
        <begin position="77"/>
        <end position="91"/>
    </location>
</feature>
<dbReference type="EMBL" id="MDYP01000028">
    <property type="protein sequence ID" value="OQE04936.1"/>
    <property type="molecule type" value="Genomic_DNA"/>
</dbReference>
<sequence>MSALKKTRDLVRMGPSREKSRSRVDSALAPLASVSSQHNTVVDCLLETCDSDQSSLDETAIDSDSSDSNDTIPGLSISATIEGDTSPSPSKAFTRGHRRRSTHVTRRDLEKFQSEVLGVQNHASWFDEDNGTRQPSTPDDPQLEELNRAFADADVSMNNTASMASNGTGPNNFSGYMENSTGSMNMPPNIPPRQTPSPSPSHSSVTTQVNGGGMGAMGAAIPMNAGHQMDLHHLYEMVVELSDVLKNNRDVTKNIVANAEEIVKNGIADSSGASGQQGDNLTARIAELERALAKEKLLSAEHKHHREENMKMIREFETAVGVMVEQIRNYCQNNNMHYLAQKKHYNNLLQAERDAHLESRLDRDYWHAQTMKCAEMIRTAYRLKCEEDDVPTRVISGLQNEVRAYRFALGMEAEKPEEEYGWEYLKNIPDHLSRTKSVSASDKPGTESEPTTSQSKSQRRSRSNSNPARPTPPPSTSEPKQAPHNDAAPVQAKPPPVEKHEEQKPSTPSPASRKTDPKPIGRRNSWISTLSSKFSSGTTPPSQASLKASPASPKTTSPLELHNPFGAAFSPKDKEEEKKDESNPFTSSSPKGPSFIHNALRKFSSNSGGLPKLHPNGSICPRRVMNIDEKRHRCKIADLNQAKLNRVAFCVDVEIAGISHRDDDEDAPPTNQLRHPQPESNKAKKADLKPKEQDEAGALNNPEATLVAKDSASSAPVAVPAPTTGDVKAESSSPPTNTDSSKPSTNPTPSGEGADPTRKQEKKKRSEAERKERKERKRRQAVANGSIPLQLDAENDEEYSHGPAPASSVPRSKTQSHPTTDPVRIYRRCCQLRETPVLKRVVDEISKPSSTLAESPGTVAALDLSNFPMTSQDLTTFSDWLAVVPVRKLILENCALTDTSVRAILSALLSTKTVEQMRYRRRRSRRPDSPDSLDHERYGVVEKLSLKDNLKIGREGWRHISLFIHLSKSLKAIDLSGIPLPQVQVAIDGSGTTCQPHAPMADVSMVFASALAERFAGNYLEELLMSECYPSVDAVKQICHASAKMGLRRLGFASNGLTREGLEHVAEYLKAGQCEGLDLGGNAITDDLDLITDAIEPELPLYALSLADCSLNGSVIYPLLQSLAQIHNLRFIDFSHNRELFSSQANTLGAFRRFLPKMTSLKRVHLANVNLSSDHVIGLAEVLPECPSLCHLNILENQQIVDLASTIDPVAQEEACAVYASMMAAVRVSRTIIAVDIEVPSAENNEVIKALGSQIVAYSLRNLEGGAIAEELSGSLSPLEIPIPDVLQHLVGHGHSAISEEPYDDEDEAAPDEDYVIGGTGVVKALGVCLGNLDQHGLDVLGDQSLPPSGTTTPRRRKSRGVPTKRPRDMSKNLLESARNIRTRIQSALIREDRAGNDTNYRRLQFLDMTLHKMIQRFEDEYPETRIVPQLPPATPVPDTISQHSGDDDGSGSFAAGGNMNNSQLDETGGDEEDTDQYAVRLSRTSSMTSLHSRAMTSQEGHVHRIGQNLRRDFLKPSLVPSDGDEDFDYEDDTSHIAALRQKLDLLHEQQSLSQFEGFDADMAFNHLGTTVDDLYHSQQQDAEGFERFKQSQIAAQINSGIRSRDIIEPRTGSDEPESKSPS</sequence>
<dbReference type="PANTHER" id="PTHR39472:SF1">
    <property type="entry name" value="EXPRESSED PROTEIN"/>
    <property type="match status" value="1"/>
</dbReference>
<feature type="compositionally biased region" description="Basic residues" evidence="1">
    <location>
        <begin position="94"/>
        <end position="104"/>
    </location>
</feature>
<feature type="compositionally biased region" description="Basic and acidic residues" evidence="1">
    <location>
        <begin position="571"/>
        <end position="582"/>
    </location>
</feature>
<dbReference type="Gene3D" id="3.80.10.10">
    <property type="entry name" value="Ribonuclease Inhibitor"/>
    <property type="match status" value="1"/>
</dbReference>
<dbReference type="STRING" id="29845.A0A1V6RTI5"/>
<feature type="region of interest" description="Disordered" evidence="1">
    <location>
        <begin position="1339"/>
        <end position="1373"/>
    </location>
</feature>
<feature type="compositionally biased region" description="Polar residues" evidence="1">
    <location>
        <begin position="525"/>
        <end position="558"/>
    </location>
</feature>
<feature type="compositionally biased region" description="Basic and acidic residues" evidence="1">
    <location>
        <begin position="1603"/>
        <end position="1623"/>
    </location>
</feature>
<feature type="compositionally biased region" description="Basic and acidic residues" evidence="1">
    <location>
        <begin position="1"/>
        <end position="24"/>
    </location>
</feature>
<protein>
    <submittedName>
        <fullName evidence="2">Uncharacterized protein</fullName>
    </submittedName>
</protein>